<protein>
    <submittedName>
        <fullName evidence="1">Uncharacterized protein</fullName>
    </submittedName>
</protein>
<sequence length="110" mass="11489">MGVPTRQLTAVHRITSIVTRAEMIPIVAGGMAIVTGTVTAMGDLTAGAATAEAEATEPVATVVFRGTIAGKSSTNWIIRFEKERCFMASTKLVEIVAIGVTGILLSNELQ</sequence>
<dbReference type="EMBL" id="FORT01000017">
    <property type="protein sequence ID" value="SFK67705.1"/>
    <property type="molecule type" value="Genomic_DNA"/>
</dbReference>
<dbReference type="Proteomes" id="UP000198915">
    <property type="component" value="Unassembled WGS sequence"/>
</dbReference>
<organism evidence="1 2">
    <name type="scientific">Brevibacillus centrosporus</name>
    <dbReference type="NCBI Taxonomy" id="54910"/>
    <lineage>
        <taxon>Bacteria</taxon>
        <taxon>Bacillati</taxon>
        <taxon>Bacillota</taxon>
        <taxon>Bacilli</taxon>
        <taxon>Bacillales</taxon>
        <taxon>Paenibacillaceae</taxon>
        <taxon>Brevibacillus</taxon>
    </lineage>
</organism>
<dbReference type="STRING" id="1884381.SAMN05518846_117114"/>
<evidence type="ECO:0000313" key="2">
    <source>
        <dbReference type="Proteomes" id="UP000198915"/>
    </source>
</evidence>
<proteinExistence type="predicted"/>
<keyword evidence="2" id="KW-1185">Reference proteome</keyword>
<dbReference type="AlphaFoldDB" id="A0A1I4BFT7"/>
<name>A0A1I4BFT7_9BACL</name>
<accession>A0A1I4BFT7</accession>
<evidence type="ECO:0000313" key="1">
    <source>
        <dbReference type="EMBL" id="SFK67705.1"/>
    </source>
</evidence>
<reference evidence="2" key="1">
    <citation type="submission" date="2016-10" db="EMBL/GenBank/DDBJ databases">
        <authorList>
            <person name="Varghese N."/>
            <person name="Submissions S."/>
        </authorList>
    </citation>
    <scope>NUCLEOTIDE SEQUENCE [LARGE SCALE GENOMIC DNA]</scope>
    <source>
        <strain evidence="2">OK042</strain>
    </source>
</reference>
<gene>
    <name evidence="1" type="ORF">SAMN05518846_117114</name>
</gene>